<evidence type="ECO:0000313" key="1">
    <source>
        <dbReference type="EMBL" id="GBP68753.1"/>
    </source>
</evidence>
<proteinExistence type="predicted"/>
<comment type="caution">
    <text evidence="1">The sequence shown here is derived from an EMBL/GenBank/DDBJ whole genome shotgun (WGS) entry which is preliminary data.</text>
</comment>
<sequence>MDSLISGRRLTDACCLDQRAAVGSVRGLNHMERTAARDTSRGWLAGDVRSRVCYRRLPLLMPDAPLHLPVCACAMMRARSQVVRRLHLRRKPSRSAP</sequence>
<dbReference type="Proteomes" id="UP000299102">
    <property type="component" value="Unassembled WGS sequence"/>
</dbReference>
<evidence type="ECO:0000313" key="2">
    <source>
        <dbReference type="Proteomes" id="UP000299102"/>
    </source>
</evidence>
<protein>
    <submittedName>
        <fullName evidence="1">Uncharacterized protein</fullName>
    </submittedName>
</protein>
<dbReference type="AlphaFoldDB" id="A0A4C1Y047"/>
<name>A0A4C1Y047_EUMVA</name>
<dbReference type="EMBL" id="BGZK01001022">
    <property type="protein sequence ID" value="GBP68753.1"/>
    <property type="molecule type" value="Genomic_DNA"/>
</dbReference>
<gene>
    <name evidence="1" type="ORF">EVAR_99023_1</name>
</gene>
<keyword evidence="2" id="KW-1185">Reference proteome</keyword>
<organism evidence="1 2">
    <name type="scientific">Eumeta variegata</name>
    <name type="common">Bagworm moth</name>
    <name type="synonym">Eumeta japonica</name>
    <dbReference type="NCBI Taxonomy" id="151549"/>
    <lineage>
        <taxon>Eukaryota</taxon>
        <taxon>Metazoa</taxon>
        <taxon>Ecdysozoa</taxon>
        <taxon>Arthropoda</taxon>
        <taxon>Hexapoda</taxon>
        <taxon>Insecta</taxon>
        <taxon>Pterygota</taxon>
        <taxon>Neoptera</taxon>
        <taxon>Endopterygota</taxon>
        <taxon>Lepidoptera</taxon>
        <taxon>Glossata</taxon>
        <taxon>Ditrysia</taxon>
        <taxon>Tineoidea</taxon>
        <taxon>Psychidae</taxon>
        <taxon>Oiketicinae</taxon>
        <taxon>Eumeta</taxon>
    </lineage>
</organism>
<accession>A0A4C1Y047</accession>
<reference evidence="1 2" key="1">
    <citation type="journal article" date="2019" name="Commun. Biol.">
        <title>The bagworm genome reveals a unique fibroin gene that provides high tensile strength.</title>
        <authorList>
            <person name="Kono N."/>
            <person name="Nakamura H."/>
            <person name="Ohtoshi R."/>
            <person name="Tomita M."/>
            <person name="Numata K."/>
            <person name="Arakawa K."/>
        </authorList>
    </citation>
    <scope>NUCLEOTIDE SEQUENCE [LARGE SCALE GENOMIC DNA]</scope>
</reference>